<dbReference type="SUPFAM" id="SSF52540">
    <property type="entry name" value="P-loop containing nucleoside triphosphate hydrolases"/>
    <property type="match status" value="1"/>
</dbReference>
<accession>A0A2N9JEG4</accession>
<evidence type="ECO:0000256" key="4">
    <source>
        <dbReference type="SAM" id="MobiDB-lite"/>
    </source>
</evidence>
<dbReference type="Pfam" id="PF00004">
    <property type="entry name" value="AAA"/>
    <property type="match status" value="1"/>
</dbReference>
<dbReference type="KEGG" id="mgg:MPLG2_1107"/>
<feature type="region of interest" description="Disordered" evidence="4">
    <location>
        <begin position="1"/>
        <end position="24"/>
    </location>
</feature>
<evidence type="ECO:0000259" key="5">
    <source>
        <dbReference type="SMART" id="SM00382"/>
    </source>
</evidence>
<dbReference type="Gene3D" id="3.40.50.300">
    <property type="entry name" value="P-loop containing nucleotide triphosphate hydrolases"/>
    <property type="match status" value="1"/>
</dbReference>
<dbReference type="RefSeq" id="WP_105185207.1">
    <property type="nucleotide sequence ID" value="NZ_BAAAGO010000036.1"/>
</dbReference>
<dbReference type="GO" id="GO:0016887">
    <property type="term" value="F:ATP hydrolysis activity"/>
    <property type="evidence" value="ECO:0007669"/>
    <property type="project" value="InterPro"/>
</dbReference>
<dbReference type="GO" id="GO:0005524">
    <property type="term" value="F:ATP binding"/>
    <property type="evidence" value="ECO:0007669"/>
    <property type="project" value="UniProtKB-KW"/>
</dbReference>
<dbReference type="EMBL" id="LT985188">
    <property type="protein sequence ID" value="SPD86143.1"/>
    <property type="molecule type" value="Genomic_DNA"/>
</dbReference>
<evidence type="ECO:0000256" key="2">
    <source>
        <dbReference type="ARBA" id="ARBA00022741"/>
    </source>
</evidence>
<dbReference type="InterPro" id="IPR027417">
    <property type="entry name" value="P-loop_NTPase"/>
</dbReference>
<sequence length="504" mass="53924">MNGWFAYAPGEPQPDEPGPPDGPSLDLDVAEGLARALRDVLEMAGRAQPRTKSATVDWIESHLGAPLGELTTVTTEWPAWRHASVQSGVEAYLPPGVEWIGLRSRHVEHMALIDLLMHEPGMGQTLAQPQLIEVATGPDTMADAFRVALCRLATDDGSPVVLCLRRSDEHGPPQVAIELVLSDPKAGAPVLQRLRELVDEHDVLRGQVVTFGPSEHYGNHMVSFLPRPDVGPDDVVLPAGILEQLSHHVLGIGDRAAQLTELGFHLKRGLLLYGPPGTGKTHTVRHLIAQAVEATVIVLSGEGLAMIEPATTLARRLTPSIVVVEDVDLIAQDRDYSPTGNPLLFSLLDAMDGVAADADVTFLLTTNRTAVLEDALVQRPGRVDLAVEIPRPDAAGRERLLRLYARDATLEADLTDAVARTDGVTASAIKELMRRAVLAALDGGGTTITTRVLAACLDDFFADRARLTRALLGDDASAAEAGPPPALNVGDDAFRSSLRLDFDA</sequence>
<dbReference type="OrthoDB" id="9809379at2"/>
<keyword evidence="2" id="KW-0547">Nucleotide-binding</keyword>
<protein>
    <submittedName>
        <fullName evidence="6">ATPase</fullName>
    </submittedName>
</protein>
<organism evidence="6 7">
    <name type="scientific">Micropruina glycogenica</name>
    <dbReference type="NCBI Taxonomy" id="75385"/>
    <lineage>
        <taxon>Bacteria</taxon>
        <taxon>Bacillati</taxon>
        <taxon>Actinomycetota</taxon>
        <taxon>Actinomycetes</taxon>
        <taxon>Propionibacteriales</taxon>
        <taxon>Nocardioidaceae</taxon>
        <taxon>Micropruina</taxon>
    </lineage>
</organism>
<evidence type="ECO:0000313" key="7">
    <source>
        <dbReference type="Proteomes" id="UP000238164"/>
    </source>
</evidence>
<dbReference type="InterPro" id="IPR003593">
    <property type="entry name" value="AAA+_ATPase"/>
</dbReference>
<dbReference type="PANTHER" id="PTHR23073">
    <property type="entry name" value="26S PROTEASOME REGULATORY SUBUNIT"/>
    <property type="match status" value="1"/>
</dbReference>
<feature type="domain" description="AAA+ ATPase" evidence="5">
    <location>
        <begin position="266"/>
        <end position="393"/>
    </location>
</feature>
<evidence type="ECO:0000256" key="1">
    <source>
        <dbReference type="ARBA" id="ARBA00006914"/>
    </source>
</evidence>
<feature type="compositionally biased region" description="Pro residues" evidence="4">
    <location>
        <begin position="11"/>
        <end position="22"/>
    </location>
</feature>
<dbReference type="Gene3D" id="1.10.8.60">
    <property type="match status" value="1"/>
</dbReference>
<dbReference type="SMART" id="SM00382">
    <property type="entry name" value="AAA"/>
    <property type="match status" value="1"/>
</dbReference>
<dbReference type="Proteomes" id="UP000238164">
    <property type="component" value="Chromosome 1"/>
</dbReference>
<gene>
    <name evidence="6" type="ORF">MPLG2_1107</name>
</gene>
<reference evidence="6 7" key="1">
    <citation type="submission" date="2018-02" db="EMBL/GenBank/DDBJ databases">
        <authorList>
            <person name="Cohen D.B."/>
            <person name="Kent A.D."/>
        </authorList>
    </citation>
    <scope>NUCLEOTIDE SEQUENCE [LARGE SCALE GENOMIC DNA]</scope>
    <source>
        <strain evidence="6">1</strain>
    </source>
</reference>
<dbReference type="InterPro" id="IPR050221">
    <property type="entry name" value="26S_Proteasome_ATPase"/>
</dbReference>
<dbReference type="AlphaFoldDB" id="A0A2N9JEG4"/>
<evidence type="ECO:0000313" key="6">
    <source>
        <dbReference type="EMBL" id="SPD86143.1"/>
    </source>
</evidence>
<dbReference type="CDD" id="cd19481">
    <property type="entry name" value="RecA-like_protease"/>
    <property type="match status" value="1"/>
</dbReference>
<comment type="similarity">
    <text evidence="1">Belongs to the AAA ATPase family.</text>
</comment>
<evidence type="ECO:0000256" key="3">
    <source>
        <dbReference type="ARBA" id="ARBA00022840"/>
    </source>
</evidence>
<name>A0A2N9JEG4_9ACTN</name>
<proteinExistence type="inferred from homology"/>
<keyword evidence="7" id="KW-1185">Reference proteome</keyword>
<keyword evidence="3" id="KW-0067">ATP-binding</keyword>
<dbReference type="InterPro" id="IPR003959">
    <property type="entry name" value="ATPase_AAA_core"/>
</dbReference>